<dbReference type="GO" id="GO:0010181">
    <property type="term" value="F:FMN binding"/>
    <property type="evidence" value="ECO:0007669"/>
    <property type="project" value="UniProtKB-UniRule"/>
</dbReference>
<dbReference type="EC" id="1.7.1.17" evidence="6"/>
<evidence type="ECO:0000256" key="6">
    <source>
        <dbReference type="HAMAP-Rule" id="MF_01216"/>
    </source>
</evidence>
<dbReference type="EMBL" id="JAGGLR010000040">
    <property type="protein sequence ID" value="MBP2068331.1"/>
    <property type="molecule type" value="Genomic_DNA"/>
</dbReference>
<evidence type="ECO:0000313" key="8">
    <source>
        <dbReference type="EMBL" id="CDR08370.1"/>
    </source>
</evidence>
<dbReference type="PANTHER" id="PTHR43741">
    <property type="entry name" value="FMN-DEPENDENT NADH-AZOREDUCTASE 1"/>
    <property type="match status" value="1"/>
</dbReference>
<dbReference type="SUPFAM" id="SSF52218">
    <property type="entry name" value="Flavoproteins"/>
    <property type="match status" value="1"/>
</dbReference>
<keyword evidence="4 6" id="KW-0520">NAD</keyword>
<keyword evidence="1 6" id="KW-0285">Flavoprotein</keyword>
<dbReference type="GO" id="GO:0016655">
    <property type="term" value="F:oxidoreductase activity, acting on NAD(P)H, quinone or similar compound as acceptor"/>
    <property type="evidence" value="ECO:0007669"/>
    <property type="project" value="InterPro"/>
</dbReference>
<sequence length="218" mass="22972">MPTLLHLDTSVFPGEASASRSVTATFRKEWEAQHPNGTVIYRDLAAEPLPHLDGLAAAAGFAAPDQRSPEQHTAFALRETLAGELEQADVVLIGAPMYNFTIPSTLKAWLDHVIIMGRTAGAEQTTTSGTPTIVVASRGGGYGPGTPRESFEFVTNYLGKALGDGLGLDVTFVVPELTLARSNPAMADLVELSDASKAKAHEDVAAKAKELATRFAAA</sequence>
<keyword evidence="3 6" id="KW-0560">Oxidoreductase</keyword>
<dbReference type="PANTHER" id="PTHR43741:SF4">
    <property type="entry name" value="FMN-DEPENDENT NADH:QUINONE OXIDOREDUCTASE"/>
    <property type="match status" value="1"/>
</dbReference>
<organism evidence="8">
    <name type="scientific">Streptomyces iranensis</name>
    <dbReference type="NCBI Taxonomy" id="576784"/>
    <lineage>
        <taxon>Bacteria</taxon>
        <taxon>Bacillati</taxon>
        <taxon>Actinomycetota</taxon>
        <taxon>Actinomycetes</taxon>
        <taxon>Kitasatosporales</taxon>
        <taxon>Streptomycetaceae</taxon>
        <taxon>Streptomyces</taxon>
        <taxon>Streptomyces violaceusniger group</taxon>
    </lineage>
</organism>
<accession>A0A060ZQG8</accession>
<dbReference type="Proteomes" id="UP000756710">
    <property type="component" value="Unassembled WGS sequence"/>
</dbReference>
<evidence type="ECO:0000256" key="3">
    <source>
        <dbReference type="ARBA" id="ARBA00023002"/>
    </source>
</evidence>
<comment type="function">
    <text evidence="6">Quinone reductase that provides resistance to thiol-specific stress caused by electrophilic quinones.</text>
</comment>
<dbReference type="InterPro" id="IPR050104">
    <property type="entry name" value="FMN-dep_NADH:Q_OxRdtase_AzoR1"/>
</dbReference>
<dbReference type="GO" id="GO:0016652">
    <property type="term" value="F:oxidoreductase activity, acting on NAD(P)H as acceptor"/>
    <property type="evidence" value="ECO:0007669"/>
    <property type="project" value="UniProtKB-UniRule"/>
</dbReference>
<comment type="similarity">
    <text evidence="6">Belongs to the azoreductase type 1 family.</text>
</comment>
<evidence type="ECO:0000256" key="1">
    <source>
        <dbReference type="ARBA" id="ARBA00022630"/>
    </source>
</evidence>
<dbReference type="HOGENOM" id="CLU_088964_0_1_11"/>
<dbReference type="EC" id="1.6.5.-" evidence="6"/>
<keyword evidence="10" id="KW-1185">Reference proteome</keyword>
<dbReference type="RefSeq" id="WP_044572531.1">
    <property type="nucleotide sequence ID" value="NZ_BAABDR010000042.1"/>
</dbReference>
<proteinExistence type="inferred from homology"/>
<evidence type="ECO:0000256" key="4">
    <source>
        <dbReference type="ARBA" id="ARBA00023027"/>
    </source>
</evidence>
<name>A0A060ZQG8_9ACTN</name>
<dbReference type="Pfam" id="PF02525">
    <property type="entry name" value="Flavodoxin_2"/>
    <property type="match status" value="1"/>
</dbReference>
<gene>
    <name evidence="6" type="primary">azoR</name>
    <name evidence="9" type="ORF">J2Z30_009400</name>
    <name evidence="8" type="ORF">SIRAN5042</name>
</gene>
<evidence type="ECO:0000313" key="9">
    <source>
        <dbReference type="EMBL" id="MBP2068331.1"/>
    </source>
</evidence>
<dbReference type="InterPro" id="IPR023048">
    <property type="entry name" value="NADH:quinone_OxRdtase_FMN_depd"/>
</dbReference>
<dbReference type="GO" id="GO:0009055">
    <property type="term" value="F:electron transfer activity"/>
    <property type="evidence" value="ECO:0007669"/>
    <property type="project" value="UniProtKB-UniRule"/>
</dbReference>
<feature type="binding site" evidence="6">
    <location>
        <position position="10"/>
    </location>
    <ligand>
        <name>FMN</name>
        <dbReference type="ChEBI" id="CHEBI:58210"/>
    </ligand>
</feature>
<feature type="binding site" evidence="6">
    <location>
        <begin position="97"/>
        <end position="100"/>
    </location>
    <ligand>
        <name>FMN</name>
        <dbReference type="ChEBI" id="CHEBI:58210"/>
    </ligand>
</feature>
<reference evidence="8" key="1">
    <citation type="submission" date="2014-05" db="EMBL/GenBank/DDBJ databases">
        <authorList>
            <person name="Horn Fabian"/>
        </authorList>
    </citation>
    <scope>NUCLEOTIDE SEQUENCE</scope>
</reference>
<comment type="function">
    <text evidence="6">Also exhibits azoreductase activity. Catalyzes the reductive cleavage of the azo bond in aromatic azo compounds to the corresponding amines.</text>
</comment>
<evidence type="ECO:0000256" key="2">
    <source>
        <dbReference type="ARBA" id="ARBA00022643"/>
    </source>
</evidence>
<feature type="domain" description="Flavodoxin-like fold" evidence="7">
    <location>
        <begin position="4"/>
        <end position="163"/>
    </location>
</feature>
<evidence type="ECO:0000259" key="7">
    <source>
        <dbReference type="Pfam" id="PF02525"/>
    </source>
</evidence>
<dbReference type="Gene3D" id="3.40.50.360">
    <property type="match status" value="1"/>
</dbReference>
<comment type="cofactor">
    <cofactor evidence="6">
        <name>FMN</name>
        <dbReference type="ChEBI" id="CHEBI:58210"/>
    </cofactor>
    <text evidence="6">Binds 1 FMN per subunit.</text>
</comment>
<evidence type="ECO:0000256" key="5">
    <source>
        <dbReference type="ARBA" id="ARBA00048542"/>
    </source>
</evidence>
<dbReference type="HAMAP" id="MF_01216">
    <property type="entry name" value="Azoreductase_type1"/>
    <property type="match status" value="1"/>
</dbReference>
<comment type="subunit">
    <text evidence="6">Homodimer.</text>
</comment>
<feature type="binding site" evidence="6">
    <location>
        <begin position="17"/>
        <end position="19"/>
    </location>
    <ligand>
        <name>FMN</name>
        <dbReference type="ChEBI" id="CHEBI:58210"/>
    </ligand>
</feature>
<evidence type="ECO:0000313" key="10">
    <source>
        <dbReference type="Proteomes" id="UP000756710"/>
    </source>
</evidence>
<feature type="binding site" evidence="6">
    <location>
        <begin position="137"/>
        <end position="140"/>
    </location>
    <ligand>
        <name>FMN</name>
        <dbReference type="ChEBI" id="CHEBI:58210"/>
    </ligand>
</feature>
<dbReference type="InterPro" id="IPR029039">
    <property type="entry name" value="Flavoprotein-like_sf"/>
</dbReference>
<comment type="catalytic activity">
    <reaction evidence="5">
        <text>N,N-dimethyl-1,4-phenylenediamine + anthranilate + 2 NAD(+) = 2-(4-dimethylaminophenyl)diazenylbenzoate + 2 NADH + 2 H(+)</text>
        <dbReference type="Rhea" id="RHEA:55872"/>
        <dbReference type="ChEBI" id="CHEBI:15378"/>
        <dbReference type="ChEBI" id="CHEBI:15783"/>
        <dbReference type="ChEBI" id="CHEBI:16567"/>
        <dbReference type="ChEBI" id="CHEBI:57540"/>
        <dbReference type="ChEBI" id="CHEBI:57945"/>
        <dbReference type="ChEBI" id="CHEBI:71579"/>
        <dbReference type="EC" id="1.7.1.17"/>
    </reaction>
    <physiologicalReaction direction="right-to-left" evidence="5">
        <dbReference type="Rhea" id="RHEA:55874"/>
    </physiologicalReaction>
</comment>
<reference evidence="9 10" key="2">
    <citation type="submission" date="2021-03" db="EMBL/GenBank/DDBJ databases">
        <title>Genomic Encyclopedia of Type Strains, Phase IV (KMG-IV): sequencing the most valuable type-strain genomes for metagenomic binning, comparative biology and taxonomic classification.</title>
        <authorList>
            <person name="Goeker M."/>
        </authorList>
    </citation>
    <scope>NUCLEOTIDE SEQUENCE [LARGE SCALE GENOMIC DNA]</scope>
    <source>
        <strain evidence="9 10">DSM 41954</strain>
    </source>
</reference>
<comment type="catalytic activity">
    <reaction evidence="6">
        <text>2 a quinone + NADH + H(+) = 2 a 1,4-benzosemiquinone + NAD(+)</text>
        <dbReference type="Rhea" id="RHEA:65952"/>
        <dbReference type="ChEBI" id="CHEBI:15378"/>
        <dbReference type="ChEBI" id="CHEBI:57540"/>
        <dbReference type="ChEBI" id="CHEBI:57945"/>
        <dbReference type="ChEBI" id="CHEBI:132124"/>
        <dbReference type="ChEBI" id="CHEBI:134225"/>
    </reaction>
</comment>
<dbReference type="AlphaFoldDB" id="A0A060ZQG8"/>
<dbReference type="EMBL" id="LK022848">
    <property type="protein sequence ID" value="CDR08370.1"/>
    <property type="molecule type" value="Genomic_DNA"/>
</dbReference>
<protein>
    <recommendedName>
        <fullName evidence="6">FMN dependent NADH:quinone oxidoreductase</fullName>
        <ecNumber evidence="6">1.6.5.-</ecNumber>
    </recommendedName>
    <alternativeName>
        <fullName evidence="6">Azo-dye reductase</fullName>
    </alternativeName>
    <alternativeName>
        <fullName evidence="6">FMN-dependent NADH-azo compound oxidoreductase</fullName>
    </alternativeName>
    <alternativeName>
        <fullName evidence="6">FMN-dependent NADH-azoreductase</fullName>
        <ecNumber evidence="6">1.7.1.17</ecNumber>
    </alternativeName>
</protein>
<dbReference type="InterPro" id="IPR003680">
    <property type="entry name" value="Flavodoxin_fold"/>
</dbReference>
<keyword evidence="2 6" id="KW-0288">FMN</keyword>